<keyword evidence="3" id="KW-0812">Transmembrane</keyword>
<evidence type="ECO:0000256" key="2">
    <source>
        <dbReference type="SAM" id="MobiDB-lite"/>
    </source>
</evidence>
<dbReference type="SUPFAM" id="SSF49265">
    <property type="entry name" value="Fibronectin type III"/>
    <property type="match status" value="1"/>
</dbReference>
<dbReference type="Proteomes" id="UP001163046">
    <property type="component" value="Unassembled WGS sequence"/>
</dbReference>
<sequence>MVKWRPGYDGGYPQQMEVWYRLATDNDYQWRKSPHLPASMTSYQIPDLQPEQSYYFSIRGINREGAGHFSDIVEAKGVPPVINREPEKTDKPLAPQNVIVNITRDGYYITWIHTEVPGRPTAEKFVVEYREGNDSTTWHVAAAAVPRHRRVYLFKAEMVDAEKTYDFRVFAFGENEFSEAAYVSKTYKLGSPIIGQRSGRSDIIPIIAGVLGAIVGIFLLGLVCFCFIQRKSRRDKNGKSGDKKVHFILPDGSTEAFEPDESDEDFLDAEIKLRPEAVRFIPDHSVEDEKFAKMIREENLILTGHDGRYSGDMLRYAKLVGDASPPRSPTASSEDSTLAEKVHYFGDLESRDGQSAWYDCTLSKPASREVRDSYDQFCKADIGSRDSIQKSPPGFGRNASKAYVVQRFGSHSSLPDRRDTSVLRNPRFQPIQEEIPRDRDVPRVGPSLGRRQPHHWSTPAVFTRRQDSNNNSDGQASDTDSNDSSRRERKGRRHRPHSLYEGKLRPISEQDSDPTLRCTCDDEEESDEGLKYPARKGSREPGSTSSLRRKIPEPESSYLHLERSDSQRLSFTDN</sequence>
<evidence type="ECO:0000313" key="6">
    <source>
        <dbReference type="Proteomes" id="UP001163046"/>
    </source>
</evidence>
<gene>
    <name evidence="5" type="primary">IGSF9B_1</name>
    <name evidence="5" type="ORF">OS493_022298</name>
</gene>
<proteinExistence type="predicted"/>
<keyword evidence="3" id="KW-1133">Transmembrane helix</keyword>
<dbReference type="InterPro" id="IPR013783">
    <property type="entry name" value="Ig-like_fold"/>
</dbReference>
<comment type="caution">
    <text evidence="5">The sequence shown here is derived from an EMBL/GenBank/DDBJ whole genome shotgun (WGS) entry which is preliminary data.</text>
</comment>
<feature type="domain" description="Fibronectin type-III" evidence="4">
    <location>
        <begin position="91"/>
        <end position="192"/>
    </location>
</feature>
<evidence type="ECO:0000256" key="1">
    <source>
        <dbReference type="ARBA" id="ARBA00023157"/>
    </source>
</evidence>
<dbReference type="CDD" id="cd00063">
    <property type="entry name" value="FN3"/>
    <property type="match status" value="2"/>
</dbReference>
<dbReference type="Gene3D" id="2.60.40.10">
    <property type="entry name" value="Immunoglobulins"/>
    <property type="match status" value="2"/>
</dbReference>
<dbReference type="CDD" id="cd12087">
    <property type="entry name" value="TM_EGFR-like"/>
    <property type="match status" value="1"/>
</dbReference>
<keyword evidence="1" id="KW-1015">Disulfide bond</keyword>
<evidence type="ECO:0000256" key="3">
    <source>
        <dbReference type="SAM" id="Phobius"/>
    </source>
</evidence>
<feature type="compositionally biased region" description="Polar residues" evidence="2">
    <location>
        <begin position="468"/>
        <end position="479"/>
    </location>
</feature>
<dbReference type="Pfam" id="PF00041">
    <property type="entry name" value="fn3"/>
    <property type="match status" value="1"/>
</dbReference>
<feature type="region of interest" description="Disordered" evidence="2">
    <location>
        <begin position="410"/>
        <end position="574"/>
    </location>
</feature>
<dbReference type="EMBL" id="MU827792">
    <property type="protein sequence ID" value="KAJ7330683.1"/>
    <property type="molecule type" value="Genomic_DNA"/>
</dbReference>
<evidence type="ECO:0000259" key="4">
    <source>
        <dbReference type="PROSITE" id="PS50853"/>
    </source>
</evidence>
<feature type="transmembrane region" description="Helical" evidence="3">
    <location>
        <begin position="203"/>
        <end position="228"/>
    </location>
</feature>
<evidence type="ECO:0000313" key="5">
    <source>
        <dbReference type="EMBL" id="KAJ7330683.1"/>
    </source>
</evidence>
<dbReference type="PROSITE" id="PS50853">
    <property type="entry name" value="FN3"/>
    <property type="match status" value="2"/>
</dbReference>
<feature type="compositionally biased region" description="Basic residues" evidence="2">
    <location>
        <begin position="487"/>
        <end position="497"/>
    </location>
</feature>
<feature type="domain" description="Fibronectin type-III" evidence="4">
    <location>
        <begin position="1"/>
        <end position="81"/>
    </location>
</feature>
<dbReference type="InterPro" id="IPR003961">
    <property type="entry name" value="FN3_dom"/>
</dbReference>
<reference evidence="5" key="1">
    <citation type="submission" date="2023-01" db="EMBL/GenBank/DDBJ databases">
        <title>Genome assembly of the deep-sea coral Lophelia pertusa.</title>
        <authorList>
            <person name="Herrera S."/>
            <person name="Cordes E."/>
        </authorList>
    </citation>
    <scope>NUCLEOTIDE SEQUENCE</scope>
    <source>
        <strain evidence="5">USNM1676648</strain>
        <tissue evidence="5">Polyp</tissue>
    </source>
</reference>
<keyword evidence="3" id="KW-0472">Membrane</keyword>
<name>A0A9X0CG21_9CNID</name>
<dbReference type="AlphaFoldDB" id="A0A9X0CG21"/>
<accession>A0A9X0CG21</accession>
<organism evidence="5 6">
    <name type="scientific">Desmophyllum pertusum</name>
    <dbReference type="NCBI Taxonomy" id="174260"/>
    <lineage>
        <taxon>Eukaryota</taxon>
        <taxon>Metazoa</taxon>
        <taxon>Cnidaria</taxon>
        <taxon>Anthozoa</taxon>
        <taxon>Hexacorallia</taxon>
        <taxon>Scleractinia</taxon>
        <taxon>Caryophylliina</taxon>
        <taxon>Caryophylliidae</taxon>
        <taxon>Desmophyllum</taxon>
    </lineage>
</organism>
<dbReference type="GO" id="GO:0098609">
    <property type="term" value="P:cell-cell adhesion"/>
    <property type="evidence" value="ECO:0007669"/>
    <property type="project" value="TreeGrafter"/>
</dbReference>
<dbReference type="InterPro" id="IPR036116">
    <property type="entry name" value="FN3_sf"/>
</dbReference>
<dbReference type="PANTHER" id="PTHR44170">
    <property type="entry name" value="PROTEIN SIDEKICK"/>
    <property type="match status" value="1"/>
</dbReference>
<feature type="compositionally biased region" description="Basic and acidic residues" evidence="2">
    <location>
        <begin position="498"/>
        <end position="508"/>
    </location>
</feature>
<dbReference type="OrthoDB" id="5987747at2759"/>
<dbReference type="PANTHER" id="PTHR44170:SF32">
    <property type="entry name" value="PROTEIN TURTLE-LIKE PROTEIN"/>
    <property type="match status" value="1"/>
</dbReference>
<keyword evidence="6" id="KW-1185">Reference proteome</keyword>
<protein>
    <submittedName>
        <fullName evidence="5">Protein turtle B</fullName>
    </submittedName>
</protein>